<name>A0A9W9SDI8_9EURO</name>
<gene>
    <name evidence="2" type="ORF">N7509_012921</name>
</gene>
<dbReference type="EMBL" id="JAPZBU010000012">
    <property type="protein sequence ID" value="KAJ5376035.1"/>
    <property type="molecule type" value="Genomic_DNA"/>
</dbReference>
<dbReference type="Proteomes" id="UP001147747">
    <property type="component" value="Unassembled WGS sequence"/>
</dbReference>
<reference evidence="2" key="1">
    <citation type="submission" date="2022-12" db="EMBL/GenBank/DDBJ databases">
        <authorList>
            <person name="Petersen C."/>
        </authorList>
    </citation>
    <scope>NUCLEOTIDE SEQUENCE</scope>
    <source>
        <strain evidence="2">IBT 29677</strain>
    </source>
</reference>
<feature type="compositionally biased region" description="Polar residues" evidence="1">
    <location>
        <begin position="127"/>
        <end position="140"/>
    </location>
</feature>
<accession>A0A9W9SDI8</accession>
<organism evidence="2 3">
    <name type="scientific">Penicillium cosmopolitanum</name>
    <dbReference type="NCBI Taxonomy" id="1131564"/>
    <lineage>
        <taxon>Eukaryota</taxon>
        <taxon>Fungi</taxon>
        <taxon>Dikarya</taxon>
        <taxon>Ascomycota</taxon>
        <taxon>Pezizomycotina</taxon>
        <taxon>Eurotiomycetes</taxon>
        <taxon>Eurotiomycetidae</taxon>
        <taxon>Eurotiales</taxon>
        <taxon>Aspergillaceae</taxon>
        <taxon>Penicillium</taxon>
    </lineage>
</organism>
<evidence type="ECO:0008006" key="4">
    <source>
        <dbReference type="Google" id="ProtNLM"/>
    </source>
</evidence>
<proteinExistence type="predicted"/>
<evidence type="ECO:0000313" key="2">
    <source>
        <dbReference type="EMBL" id="KAJ5376035.1"/>
    </source>
</evidence>
<dbReference type="RefSeq" id="XP_056481065.1">
    <property type="nucleotide sequence ID" value="XM_056637558.1"/>
</dbReference>
<dbReference type="OrthoDB" id="3266505at2759"/>
<reference evidence="2" key="2">
    <citation type="journal article" date="2023" name="IMA Fungus">
        <title>Comparative genomic study of the Penicillium genus elucidates a diverse pangenome and 15 lateral gene transfer events.</title>
        <authorList>
            <person name="Petersen C."/>
            <person name="Sorensen T."/>
            <person name="Nielsen M.R."/>
            <person name="Sondergaard T.E."/>
            <person name="Sorensen J.L."/>
            <person name="Fitzpatrick D.A."/>
            <person name="Frisvad J.C."/>
            <person name="Nielsen K.L."/>
        </authorList>
    </citation>
    <scope>NUCLEOTIDE SEQUENCE</scope>
    <source>
        <strain evidence="2">IBT 29677</strain>
    </source>
</reference>
<evidence type="ECO:0000313" key="3">
    <source>
        <dbReference type="Proteomes" id="UP001147747"/>
    </source>
</evidence>
<feature type="region of interest" description="Disordered" evidence="1">
    <location>
        <begin position="127"/>
        <end position="146"/>
    </location>
</feature>
<sequence length="230" mass="25334">MLTLRPVMLHLTKSILNGETTFAQTTKDFQQLSCTCIEAARRSLELMIVSRKEDMIDTIFSAGFIMLLAAIIESTNNEGQRIPLLRPSPGISEAIHLLDYVGSFNNQAAIQRRDQIQKLHDRIPSLMSQSRSSEGPATNDESLHAGLSAQNLPGPIYSVGNNIDDSQAAQPFDFMGNTGMEGCAVGSLPIEFPDDPQAMYSLYHPEDFTLTGGDIADFEELQRHLFGNDD</sequence>
<keyword evidence="3" id="KW-1185">Reference proteome</keyword>
<dbReference type="GeneID" id="81376538"/>
<dbReference type="AlphaFoldDB" id="A0A9W9SDI8"/>
<evidence type="ECO:0000256" key="1">
    <source>
        <dbReference type="SAM" id="MobiDB-lite"/>
    </source>
</evidence>
<protein>
    <recommendedName>
        <fullName evidence="4">Transcription factor domain-containing protein</fullName>
    </recommendedName>
</protein>
<comment type="caution">
    <text evidence="2">The sequence shown here is derived from an EMBL/GenBank/DDBJ whole genome shotgun (WGS) entry which is preliminary data.</text>
</comment>